<reference evidence="1 2" key="1">
    <citation type="submission" date="2014-08" db="EMBL/GenBank/DDBJ databases">
        <authorList>
            <person name="Moulin Lionel"/>
        </authorList>
    </citation>
    <scope>NUCLEOTIDE SEQUENCE [LARGE SCALE GENOMIC DNA]</scope>
</reference>
<dbReference type="AlphaFoldDB" id="A0A090FYP9"/>
<dbReference type="EMBL" id="CCNE01000009">
    <property type="protein sequence ID" value="CDX52724.1"/>
    <property type="molecule type" value="Genomic_DNA"/>
</dbReference>
<evidence type="ECO:0000313" key="1">
    <source>
        <dbReference type="EMBL" id="CDX52724.1"/>
    </source>
</evidence>
<dbReference type="Proteomes" id="UP000046122">
    <property type="component" value="Unassembled WGS sequence"/>
</dbReference>
<organism evidence="1 2">
    <name type="scientific">Mesorhizobium plurifarium</name>
    <dbReference type="NCBI Taxonomy" id="69974"/>
    <lineage>
        <taxon>Bacteria</taxon>
        <taxon>Pseudomonadati</taxon>
        <taxon>Pseudomonadota</taxon>
        <taxon>Alphaproteobacteria</taxon>
        <taxon>Hyphomicrobiales</taxon>
        <taxon>Phyllobacteriaceae</taxon>
        <taxon>Mesorhizobium</taxon>
    </lineage>
</organism>
<proteinExistence type="predicted"/>
<gene>
    <name evidence="1" type="ORF">MPL3365_170053</name>
</gene>
<sequence>MSSAYRPPHYQGKRADDRRERLYRRASQDFALHELATPRAIDDAMEPTVEGLIQNVWF</sequence>
<accession>A0A090FYP9</accession>
<name>A0A090FYP9_MESPL</name>
<protein>
    <submittedName>
        <fullName evidence="1">Uncharacterized protein</fullName>
    </submittedName>
</protein>
<evidence type="ECO:0000313" key="2">
    <source>
        <dbReference type="Proteomes" id="UP000046122"/>
    </source>
</evidence>